<dbReference type="OrthoDB" id="10571299at2759"/>
<evidence type="ECO:0000313" key="3">
    <source>
        <dbReference type="Proteomes" id="UP000076154"/>
    </source>
</evidence>
<protein>
    <submittedName>
        <fullName evidence="2">Uncharacterized protein</fullName>
    </submittedName>
</protein>
<reference evidence="2" key="1">
    <citation type="submission" date="2018-04" db="EMBL/GenBank/DDBJ databases">
        <title>Whole genome sequencing of Hypsizygus marmoreus.</title>
        <authorList>
            <person name="Choi I.-G."/>
            <person name="Min B."/>
            <person name="Kim J.-G."/>
            <person name="Kim S."/>
            <person name="Oh Y.-L."/>
            <person name="Kong W.-S."/>
            <person name="Park H."/>
            <person name="Jeong J."/>
            <person name="Song E.-S."/>
        </authorList>
    </citation>
    <scope>NUCLEOTIDE SEQUENCE [LARGE SCALE GENOMIC DNA]</scope>
    <source>
        <strain evidence="2">51987-8</strain>
    </source>
</reference>
<dbReference type="Proteomes" id="UP000076154">
    <property type="component" value="Unassembled WGS sequence"/>
</dbReference>
<feature type="region of interest" description="Disordered" evidence="1">
    <location>
        <begin position="1"/>
        <end position="64"/>
    </location>
</feature>
<dbReference type="AlphaFoldDB" id="A0A369JVH9"/>
<comment type="caution">
    <text evidence="2">The sequence shown here is derived from an EMBL/GenBank/DDBJ whole genome shotgun (WGS) entry which is preliminary data.</text>
</comment>
<organism evidence="2 3">
    <name type="scientific">Hypsizygus marmoreus</name>
    <name type="common">White beech mushroom</name>
    <name type="synonym">Agaricus marmoreus</name>
    <dbReference type="NCBI Taxonomy" id="39966"/>
    <lineage>
        <taxon>Eukaryota</taxon>
        <taxon>Fungi</taxon>
        <taxon>Dikarya</taxon>
        <taxon>Basidiomycota</taxon>
        <taxon>Agaricomycotina</taxon>
        <taxon>Agaricomycetes</taxon>
        <taxon>Agaricomycetidae</taxon>
        <taxon>Agaricales</taxon>
        <taxon>Tricholomatineae</taxon>
        <taxon>Lyophyllaceae</taxon>
        <taxon>Hypsizygus</taxon>
    </lineage>
</organism>
<evidence type="ECO:0000313" key="2">
    <source>
        <dbReference type="EMBL" id="RDB22716.1"/>
    </source>
</evidence>
<proteinExistence type="predicted"/>
<sequence>MNEDSQPNERPLNRKGGAIPVISSKRGRGWSTFNHGGRVHSPSRHHYNKSVTASPPGSYPPFASHYYQDTPLFKRQQSQAYGSSSKRRRIEHTDSELLLPTALPPVQLSTRPESCSLLPKPPMQNVEFEPVEILVDLPLNCRKGAPNRKATTKKWLDGQTQELSTKTGVRLRFGGYLDGCARFVVDGTPTPSMEGGNDGLYCTTVQPSTEPLHSPNSNVITWDSSVNDEVIIAENIDDLESPLKFMLPENALNLGIPNCSVCEMQSNPNDPYSRASRIEPLRIFSSGVLSFSSEVGETSLAPETIRRMGVSTSSLMPPMREGCDGKGIKAGSEMSGDTPSPLPLFSDSLVGGQVSTTVVQGPSIEIDPSPALPSPEIQMIGGASRLLGHSSPTYRLLKEDLCTQLPLPQSDRARRILSCDPMSLVAVSMRGSIDLVNISPIRHRTLRTARLPGEQIDDACLLSVGDEFVTIFGHARDHDQATWCTMKPRTD</sequence>
<keyword evidence="3" id="KW-1185">Reference proteome</keyword>
<feature type="compositionally biased region" description="Basic residues" evidence="1">
    <location>
        <begin position="37"/>
        <end position="48"/>
    </location>
</feature>
<name>A0A369JVH9_HYPMA</name>
<gene>
    <name evidence="2" type="ORF">Hypma_010397</name>
</gene>
<accession>A0A369JVH9</accession>
<dbReference type="EMBL" id="LUEZ02000049">
    <property type="protein sequence ID" value="RDB22716.1"/>
    <property type="molecule type" value="Genomic_DNA"/>
</dbReference>
<dbReference type="InParanoid" id="A0A369JVH9"/>
<evidence type="ECO:0000256" key="1">
    <source>
        <dbReference type="SAM" id="MobiDB-lite"/>
    </source>
</evidence>